<dbReference type="EMBL" id="JABVEC010000053">
    <property type="protein sequence ID" value="MBC6470990.1"/>
    <property type="molecule type" value="Genomic_DNA"/>
</dbReference>
<evidence type="ECO:0000313" key="4">
    <source>
        <dbReference type="Proteomes" id="UP000805614"/>
    </source>
</evidence>
<sequence length="528" mass="58626">MRSPLPRSGRRSFLAMTGVGSAAFALGTGRAAADELDGVGVPADPFTLGVASGDPLPDGFVLWTRLAPEPLAPDGHGGMPRRPYTVRFEVAEDERFTRTAARGQAVATPELGHSVHAEVHGLHPGRDYFYRFRVGREISPTGRTKTAPAPHATPAELRFATASCQAWYHGHFTAYEHMAREDLDVVFFLGDYVYEYAINATNLWRQGVPMPPAEHNAPTITLEQYRLRYSLFKTDPHLQAVHAAAPWVTTTDDHEVENNYADELSLESGTPPHDFLRRRAVAYRAFYENLPVRSAPRGPDLPLYRRLRWGRLADIDVLDNRQYRDGYPAGQVFDNSPERRDPRRSILGERQEQWLYEGLRRSEATWNVFAQGVVMAQIDRDTGSGELYSNDQWDGFPAARDRLFAAWRRHGITNPVVLTGDIHRHVAAELKADWTDPASAAVGVELAGSSIASDGDGAETDNLAPIWLGNPHVKLYKPRRGYLTCRMTPASLTSEFKSVPQVRAPGASITTTARFVTEAGHPGLNREV</sequence>
<keyword evidence="4" id="KW-1185">Reference proteome</keyword>
<dbReference type="Pfam" id="PF16655">
    <property type="entry name" value="PhoD_N"/>
    <property type="match status" value="1"/>
</dbReference>
<accession>A0ABR7M1J4</accession>
<dbReference type="InterPro" id="IPR052900">
    <property type="entry name" value="Phospholipid_Metab_Enz"/>
</dbReference>
<dbReference type="Proteomes" id="UP000805614">
    <property type="component" value="Unassembled WGS sequence"/>
</dbReference>
<dbReference type="CDD" id="cd07389">
    <property type="entry name" value="MPP_PhoD"/>
    <property type="match status" value="1"/>
</dbReference>
<reference evidence="3 4" key="1">
    <citation type="submission" date="2020-06" db="EMBL/GenBank/DDBJ databases">
        <title>Actinomadura xiongansis sp. nov., isolated from soil of Baiyangdian.</title>
        <authorList>
            <person name="Zhang X."/>
        </authorList>
    </citation>
    <scope>NUCLEOTIDE SEQUENCE [LARGE SCALE GENOMIC DNA]</scope>
    <source>
        <strain evidence="3 4">HBUM206468</strain>
    </source>
</reference>
<dbReference type="InterPro" id="IPR029052">
    <property type="entry name" value="Metallo-depent_PP-like"/>
</dbReference>
<dbReference type="SUPFAM" id="SSF56300">
    <property type="entry name" value="Metallo-dependent phosphatases"/>
    <property type="match status" value="1"/>
</dbReference>
<dbReference type="PROSITE" id="PS51318">
    <property type="entry name" value="TAT"/>
    <property type="match status" value="1"/>
</dbReference>
<evidence type="ECO:0000313" key="3">
    <source>
        <dbReference type="EMBL" id="MBC6470990.1"/>
    </source>
</evidence>
<protein>
    <submittedName>
        <fullName evidence="3">Alkaline phosphatase D family protein</fullName>
    </submittedName>
</protein>
<evidence type="ECO:0000259" key="1">
    <source>
        <dbReference type="Pfam" id="PF09423"/>
    </source>
</evidence>
<dbReference type="PANTHER" id="PTHR43606">
    <property type="entry name" value="PHOSPHATASE, PUTATIVE (AFU_ORTHOLOGUE AFUA_6G08710)-RELATED"/>
    <property type="match status" value="1"/>
</dbReference>
<dbReference type="InterPro" id="IPR006311">
    <property type="entry name" value="TAT_signal"/>
</dbReference>
<name>A0ABR7M1J4_9ACTN</name>
<feature type="domain" description="PhoD-like phosphatase metallophosphatase" evidence="1">
    <location>
        <begin position="159"/>
        <end position="496"/>
    </location>
</feature>
<dbReference type="InterPro" id="IPR032093">
    <property type="entry name" value="PhoD_N"/>
</dbReference>
<dbReference type="PANTHER" id="PTHR43606:SF2">
    <property type="entry name" value="ALKALINE PHOSPHATASE FAMILY PROTEIN (AFU_ORTHOLOGUE AFUA_5G03860)"/>
    <property type="match status" value="1"/>
</dbReference>
<dbReference type="Pfam" id="PF09423">
    <property type="entry name" value="PhoD"/>
    <property type="match status" value="1"/>
</dbReference>
<evidence type="ECO:0000259" key="2">
    <source>
        <dbReference type="Pfam" id="PF16655"/>
    </source>
</evidence>
<organism evidence="3 4">
    <name type="scientific">Actinomadura alba</name>
    <dbReference type="NCBI Taxonomy" id="406431"/>
    <lineage>
        <taxon>Bacteria</taxon>
        <taxon>Bacillati</taxon>
        <taxon>Actinomycetota</taxon>
        <taxon>Actinomycetes</taxon>
        <taxon>Streptosporangiales</taxon>
        <taxon>Thermomonosporaceae</taxon>
        <taxon>Actinomadura</taxon>
    </lineage>
</organism>
<dbReference type="Gene3D" id="3.60.21.70">
    <property type="entry name" value="PhoD-like phosphatase"/>
    <property type="match status" value="1"/>
</dbReference>
<proteinExistence type="predicted"/>
<dbReference type="InterPro" id="IPR038607">
    <property type="entry name" value="PhoD-like_sf"/>
</dbReference>
<comment type="caution">
    <text evidence="3">The sequence shown here is derived from an EMBL/GenBank/DDBJ whole genome shotgun (WGS) entry which is preliminary data.</text>
</comment>
<feature type="domain" description="Phospholipase D N-terminal" evidence="2">
    <location>
        <begin position="48"/>
        <end position="146"/>
    </location>
</feature>
<dbReference type="Gene3D" id="2.60.40.380">
    <property type="entry name" value="Purple acid phosphatase-like, N-terminal"/>
    <property type="match status" value="1"/>
</dbReference>
<gene>
    <name evidence="3" type="ORF">HKK74_36695</name>
</gene>
<dbReference type="InterPro" id="IPR018946">
    <property type="entry name" value="PhoD-like_MPP"/>
</dbReference>
<dbReference type="RefSeq" id="WP_187248027.1">
    <property type="nucleotide sequence ID" value="NZ_BAAAOK010000017.1"/>
</dbReference>